<reference evidence="1 2" key="1">
    <citation type="submission" date="2015-01" db="EMBL/GenBank/DDBJ databases">
        <title>Evolution of Trichinella species and genotypes.</title>
        <authorList>
            <person name="Korhonen P.K."/>
            <person name="Edoardo P."/>
            <person name="Giuseppe L.R."/>
            <person name="Gasser R.B."/>
        </authorList>
    </citation>
    <scope>NUCLEOTIDE SEQUENCE [LARGE SCALE GENOMIC DNA]</scope>
    <source>
        <strain evidence="1">ISS470</strain>
    </source>
</reference>
<name>A0A0V1DMP5_TRIPS</name>
<sequence length="43" mass="5211">MSCTNDYCSSVINQRNPIFESLNFEDAEKRKQHWASLYFRIHM</sequence>
<accession>A0A0V1DMP5</accession>
<dbReference type="EMBL" id="JYDT01003396">
    <property type="protein sequence ID" value="KRY62434.1"/>
    <property type="molecule type" value="Genomic_DNA"/>
</dbReference>
<dbReference type="Proteomes" id="UP000054995">
    <property type="component" value="Unassembled WGS sequence"/>
</dbReference>
<protein>
    <submittedName>
        <fullName evidence="1">Uncharacterized protein</fullName>
    </submittedName>
</protein>
<comment type="caution">
    <text evidence="1">The sequence shown here is derived from an EMBL/GenBank/DDBJ whole genome shotgun (WGS) entry which is preliminary data.</text>
</comment>
<proteinExistence type="predicted"/>
<organism evidence="1 2">
    <name type="scientific">Trichinella pseudospiralis</name>
    <name type="common">Parasitic roundworm</name>
    <dbReference type="NCBI Taxonomy" id="6337"/>
    <lineage>
        <taxon>Eukaryota</taxon>
        <taxon>Metazoa</taxon>
        <taxon>Ecdysozoa</taxon>
        <taxon>Nematoda</taxon>
        <taxon>Enoplea</taxon>
        <taxon>Dorylaimia</taxon>
        <taxon>Trichinellida</taxon>
        <taxon>Trichinellidae</taxon>
        <taxon>Trichinella</taxon>
    </lineage>
</organism>
<keyword evidence="2" id="KW-1185">Reference proteome</keyword>
<dbReference type="AlphaFoldDB" id="A0A0V1DMP5"/>
<evidence type="ECO:0000313" key="1">
    <source>
        <dbReference type="EMBL" id="KRY62434.1"/>
    </source>
</evidence>
<gene>
    <name evidence="1" type="ORF">T4D_16216</name>
</gene>
<evidence type="ECO:0000313" key="2">
    <source>
        <dbReference type="Proteomes" id="UP000054995"/>
    </source>
</evidence>